<protein>
    <submittedName>
        <fullName evidence="1">Uncharacterized protein</fullName>
    </submittedName>
</protein>
<comment type="caution">
    <text evidence="1">The sequence shown here is derived from an EMBL/GenBank/DDBJ whole genome shotgun (WGS) entry which is preliminary data.</text>
</comment>
<accession>A0A0F9GWI6</accession>
<reference evidence="1" key="1">
    <citation type="journal article" date="2015" name="Nature">
        <title>Complex archaea that bridge the gap between prokaryotes and eukaryotes.</title>
        <authorList>
            <person name="Spang A."/>
            <person name="Saw J.H."/>
            <person name="Jorgensen S.L."/>
            <person name="Zaremba-Niedzwiedzka K."/>
            <person name="Martijn J."/>
            <person name="Lind A.E."/>
            <person name="van Eijk R."/>
            <person name="Schleper C."/>
            <person name="Guy L."/>
            <person name="Ettema T.J."/>
        </authorList>
    </citation>
    <scope>NUCLEOTIDE SEQUENCE</scope>
</reference>
<organism evidence="1">
    <name type="scientific">marine sediment metagenome</name>
    <dbReference type="NCBI Taxonomy" id="412755"/>
    <lineage>
        <taxon>unclassified sequences</taxon>
        <taxon>metagenomes</taxon>
        <taxon>ecological metagenomes</taxon>
    </lineage>
</organism>
<gene>
    <name evidence="1" type="ORF">LCGC14_1777480</name>
</gene>
<dbReference type="EMBL" id="LAZR01016757">
    <property type="protein sequence ID" value="KKM03134.1"/>
    <property type="molecule type" value="Genomic_DNA"/>
</dbReference>
<evidence type="ECO:0000313" key="1">
    <source>
        <dbReference type="EMBL" id="KKM03134.1"/>
    </source>
</evidence>
<proteinExistence type="predicted"/>
<name>A0A0F9GWI6_9ZZZZ</name>
<sequence length="608" mass="66292">MGVKTKLQMRTDLATDLKITIDTELSAAELNRSIDRAYSDLSRMLPNEKIYEDSLQFAVADESLTFPKDTSLDAIVADEALTTSTDGDKATIDGQPDVPRPLTITLTDGDNSITGFTTIVNGIDKDDQALQEIFHFTLGDSKTIIGLKYFKAVFSVEFDQTDGNGAGDVFDLGYGAYTDVWVSLANSPLKWQSDTGVGDDDVAIVKNTDYYIDYANGRVKAISGGLIAAEEVCEFTYKKSQIGIDISGLADLIRVQRVEYPVGDVPQNFVQQDTFGKYVVITGGGEAEEQQYLAEDQQYRIYYDARHSPPGEYSPSTAPGFLEDTVLLAAGGFALLILALKQEHQVATDAASSRSSLTSATSEQSTLATALTNLKKYLDNNSEADAAGILKDITDDVTKLRTAIDTALNAANTFLDEVDTTDLQGAEGVWADYTGGSLYLTNASEPSVLAYLTSGDALLNTVAVGGEGQESARAYAEFARATRDALISVFELRRADWIRQANARINAGMGFVQEAAQRLANLRTYIEQAQGYVSIASTFAREAEDRIQRIGAYLQTAAGYTTTAAVELSLADRFREEAVERRNEAWSIWRDRKQYIGDFTASSVRQYP</sequence>
<dbReference type="AlphaFoldDB" id="A0A0F9GWI6"/>